<keyword evidence="2" id="KW-1185">Reference proteome</keyword>
<protein>
    <submittedName>
        <fullName evidence="1">Uncharacterized protein</fullName>
    </submittedName>
</protein>
<accession>A0A5B9P806</accession>
<proteinExistence type="predicted"/>
<organism evidence="1 2">
    <name type="scientific">Mariniblastus fucicola</name>
    <dbReference type="NCBI Taxonomy" id="980251"/>
    <lineage>
        <taxon>Bacteria</taxon>
        <taxon>Pseudomonadati</taxon>
        <taxon>Planctomycetota</taxon>
        <taxon>Planctomycetia</taxon>
        <taxon>Pirellulales</taxon>
        <taxon>Pirellulaceae</taxon>
        <taxon>Mariniblastus</taxon>
    </lineage>
</organism>
<dbReference type="Proteomes" id="UP000322214">
    <property type="component" value="Chromosome"/>
</dbReference>
<evidence type="ECO:0000313" key="1">
    <source>
        <dbReference type="EMBL" id="QEG22428.1"/>
    </source>
</evidence>
<evidence type="ECO:0000313" key="2">
    <source>
        <dbReference type="Proteomes" id="UP000322214"/>
    </source>
</evidence>
<name>A0A5B9P806_9BACT</name>
<dbReference type="AlphaFoldDB" id="A0A5B9P806"/>
<reference evidence="1 2" key="1">
    <citation type="submission" date="2019-08" db="EMBL/GenBank/DDBJ databases">
        <title>Deep-cultivation of Planctomycetes and their phenomic and genomic characterization uncovers novel biology.</title>
        <authorList>
            <person name="Wiegand S."/>
            <person name="Jogler M."/>
            <person name="Boedeker C."/>
            <person name="Pinto D."/>
            <person name="Vollmers J."/>
            <person name="Rivas-Marin E."/>
            <person name="Kohn T."/>
            <person name="Peeters S.H."/>
            <person name="Heuer A."/>
            <person name="Rast P."/>
            <person name="Oberbeckmann S."/>
            <person name="Bunk B."/>
            <person name="Jeske O."/>
            <person name="Meyerdierks A."/>
            <person name="Storesund J.E."/>
            <person name="Kallscheuer N."/>
            <person name="Luecker S."/>
            <person name="Lage O.M."/>
            <person name="Pohl T."/>
            <person name="Merkel B.J."/>
            <person name="Hornburger P."/>
            <person name="Mueller R.-W."/>
            <person name="Bruemmer F."/>
            <person name="Labrenz M."/>
            <person name="Spormann A.M."/>
            <person name="Op den Camp H."/>
            <person name="Overmann J."/>
            <person name="Amann R."/>
            <person name="Jetten M.S.M."/>
            <person name="Mascher T."/>
            <person name="Medema M.H."/>
            <person name="Devos D.P."/>
            <person name="Kaster A.-K."/>
            <person name="Ovreas L."/>
            <person name="Rohde M."/>
            <person name="Galperin M.Y."/>
            <person name="Jogler C."/>
        </authorList>
    </citation>
    <scope>NUCLEOTIDE SEQUENCE [LARGE SCALE GENOMIC DNA]</scope>
    <source>
        <strain evidence="1 2">FC18</strain>
    </source>
</reference>
<sequence length="53" mass="5910">MVNAKIKPYVREEGSGTALMEKLVESYAPWEELLVIQLSTSAIAQDRRTPVSC</sequence>
<gene>
    <name evidence="1" type="ORF">MFFC18_23080</name>
</gene>
<dbReference type="KEGG" id="mff:MFFC18_23080"/>
<dbReference type="EMBL" id="CP042912">
    <property type="protein sequence ID" value="QEG22428.1"/>
    <property type="molecule type" value="Genomic_DNA"/>
</dbReference>